<evidence type="ECO:0000313" key="2">
    <source>
        <dbReference type="Proteomes" id="UP000046784"/>
    </source>
</evidence>
<reference evidence="1 2" key="1">
    <citation type="submission" date="2015-03" db="EMBL/GenBank/DDBJ databases">
        <authorList>
            <consortium name="Pathogen Informatics"/>
            <person name="Murphy D."/>
        </authorList>
    </citation>
    <scope>NUCLEOTIDE SEQUENCE [LARGE SCALE GENOMIC DNA]</scope>
    <source>
        <strain evidence="1 2">3400/83</strain>
    </source>
</reference>
<organism evidence="1 2">
    <name type="scientific">Yersinia frederiksenii</name>
    <dbReference type="NCBI Taxonomy" id="29484"/>
    <lineage>
        <taxon>Bacteria</taxon>
        <taxon>Pseudomonadati</taxon>
        <taxon>Pseudomonadota</taxon>
        <taxon>Gammaproteobacteria</taxon>
        <taxon>Enterobacterales</taxon>
        <taxon>Yersiniaceae</taxon>
        <taxon>Yersinia</taxon>
    </lineage>
</organism>
<dbReference type="Proteomes" id="UP000046784">
    <property type="component" value="Unassembled WGS sequence"/>
</dbReference>
<accession>A0AAI8ZNR4</accession>
<dbReference type="EMBL" id="CGCB01000003">
    <property type="protein sequence ID" value="CFQ90385.1"/>
    <property type="molecule type" value="Genomic_DNA"/>
</dbReference>
<dbReference type="AlphaFoldDB" id="A0AAI8ZNR4"/>
<protein>
    <submittedName>
        <fullName evidence="1">Uncharacterized protein</fullName>
    </submittedName>
</protein>
<evidence type="ECO:0000313" key="1">
    <source>
        <dbReference type="EMBL" id="CFQ90385.1"/>
    </source>
</evidence>
<sequence length="71" mass="7855">MCLGGFRLAMIVSVELNADNLTLCAEYFSDKCAALRRINAAKTLRRSGKNRFPKVMDVAARQQGAHPDELT</sequence>
<comment type="caution">
    <text evidence="1">The sequence shown here is derived from an EMBL/GenBank/DDBJ whole genome shotgun (WGS) entry which is preliminary data.</text>
</comment>
<name>A0AAI8ZNR4_YERFR</name>
<proteinExistence type="predicted"/>
<gene>
    <name evidence="1" type="ORF">ERS008524_00829</name>
</gene>